<evidence type="ECO:0000313" key="5">
    <source>
        <dbReference type="EMBL" id="MBF4803333.1"/>
    </source>
</evidence>
<sequence length="336" mass="37086">MTRVSIRDVAAETGYSPATVSNVLNEKGNVGAKATHIILEAIARLGYSRSAQISRIIFAIARVNGHIVDESAFQAGVYTGIERAARRLGLPSAMVTLDLPDPLTSRKNIAELEQNEGAGVVLLATEIVSDDQFSLLEEFSLPLVILDSWSDKLPFDCVVTANETAAYRACTLLVEHGHEVIGYVGHVERCKNYPLREHGMRRVLDDMRFPFDENNRVLVDSAPEEAYHQLVDWLEQRRDALPTAFFCESDSLAATVVRALRELGIDVPGDVSVVGFDDDRICKLIQPSLTSVHVPKHEMGEIAVKRLVDQTTDAHYAPCISQLHTTVVSRKSVKQL</sequence>
<dbReference type="CDD" id="cd01392">
    <property type="entry name" value="HTH_LacI"/>
    <property type="match status" value="1"/>
</dbReference>
<dbReference type="SUPFAM" id="SSF47413">
    <property type="entry name" value="lambda repressor-like DNA-binding domains"/>
    <property type="match status" value="1"/>
</dbReference>
<keyword evidence="1" id="KW-0805">Transcription regulation</keyword>
<dbReference type="Pfam" id="PF13377">
    <property type="entry name" value="Peripla_BP_3"/>
    <property type="match status" value="1"/>
</dbReference>
<dbReference type="SMART" id="SM00354">
    <property type="entry name" value="HTH_LACI"/>
    <property type="match status" value="1"/>
</dbReference>
<accession>A0A9D5X8N1</accession>
<dbReference type="PROSITE" id="PS50932">
    <property type="entry name" value="HTH_LACI_2"/>
    <property type="match status" value="1"/>
</dbReference>
<dbReference type="PANTHER" id="PTHR30146:SF109">
    <property type="entry name" value="HTH-TYPE TRANSCRIPTIONAL REGULATOR GALS"/>
    <property type="match status" value="1"/>
</dbReference>
<protein>
    <submittedName>
        <fullName evidence="5">LacI family DNA-binding transcriptional regulator</fullName>
    </submittedName>
</protein>
<dbReference type="SUPFAM" id="SSF53822">
    <property type="entry name" value="Periplasmic binding protein-like I"/>
    <property type="match status" value="1"/>
</dbReference>
<dbReference type="AlphaFoldDB" id="A0A9D5X8N1"/>
<reference evidence="5" key="1">
    <citation type="submission" date="2020-04" db="EMBL/GenBank/DDBJ databases">
        <title>Deep metagenomics examines the oral microbiome during advanced dental caries in children, revealing novel taxa and co-occurrences with host molecules.</title>
        <authorList>
            <person name="Baker J.L."/>
            <person name="Morton J.T."/>
            <person name="Dinis M."/>
            <person name="Alvarez R."/>
            <person name="Tran N.C."/>
            <person name="Knight R."/>
            <person name="Edlund A."/>
        </authorList>
    </citation>
    <scope>NUCLEOTIDE SEQUENCE</scope>
    <source>
        <strain evidence="5">JCVI_3_bin.11</strain>
    </source>
</reference>
<dbReference type="InterPro" id="IPR000843">
    <property type="entry name" value="HTH_LacI"/>
</dbReference>
<evidence type="ECO:0000256" key="3">
    <source>
        <dbReference type="ARBA" id="ARBA00023163"/>
    </source>
</evidence>
<dbReference type="GO" id="GO:0003700">
    <property type="term" value="F:DNA-binding transcription factor activity"/>
    <property type="evidence" value="ECO:0007669"/>
    <property type="project" value="TreeGrafter"/>
</dbReference>
<comment type="caution">
    <text evidence="5">The sequence shown here is derived from an EMBL/GenBank/DDBJ whole genome shotgun (WGS) entry which is preliminary data.</text>
</comment>
<gene>
    <name evidence="5" type="ORF">HXK24_05915</name>
</gene>
<evidence type="ECO:0000256" key="2">
    <source>
        <dbReference type="ARBA" id="ARBA00023125"/>
    </source>
</evidence>
<dbReference type="Proteomes" id="UP000787322">
    <property type="component" value="Unassembled WGS sequence"/>
</dbReference>
<name>A0A9D5X8N1_9ACTN</name>
<evidence type="ECO:0000256" key="1">
    <source>
        <dbReference type="ARBA" id="ARBA00023015"/>
    </source>
</evidence>
<organism evidence="5 6">
    <name type="scientific">Lancefieldella parvula</name>
    <dbReference type="NCBI Taxonomy" id="1382"/>
    <lineage>
        <taxon>Bacteria</taxon>
        <taxon>Bacillati</taxon>
        <taxon>Actinomycetota</taxon>
        <taxon>Coriobacteriia</taxon>
        <taxon>Coriobacteriales</taxon>
        <taxon>Atopobiaceae</taxon>
        <taxon>Lancefieldella</taxon>
    </lineage>
</organism>
<feature type="domain" description="HTH lacI-type" evidence="4">
    <location>
        <begin position="4"/>
        <end position="56"/>
    </location>
</feature>
<evidence type="ECO:0000259" key="4">
    <source>
        <dbReference type="PROSITE" id="PS50932"/>
    </source>
</evidence>
<dbReference type="PANTHER" id="PTHR30146">
    <property type="entry name" value="LACI-RELATED TRANSCRIPTIONAL REPRESSOR"/>
    <property type="match status" value="1"/>
</dbReference>
<dbReference type="GO" id="GO:0000976">
    <property type="term" value="F:transcription cis-regulatory region binding"/>
    <property type="evidence" value="ECO:0007669"/>
    <property type="project" value="TreeGrafter"/>
</dbReference>
<keyword evidence="2 5" id="KW-0238">DNA-binding</keyword>
<dbReference type="EMBL" id="JABZGU010000171">
    <property type="protein sequence ID" value="MBF4803333.1"/>
    <property type="molecule type" value="Genomic_DNA"/>
</dbReference>
<dbReference type="Gene3D" id="1.10.260.40">
    <property type="entry name" value="lambda repressor-like DNA-binding domains"/>
    <property type="match status" value="1"/>
</dbReference>
<dbReference type="Pfam" id="PF00356">
    <property type="entry name" value="LacI"/>
    <property type="match status" value="1"/>
</dbReference>
<proteinExistence type="predicted"/>
<keyword evidence="3" id="KW-0804">Transcription</keyword>
<dbReference type="InterPro" id="IPR028082">
    <property type="entry name" value="Peripla_BP_I"/>
</dbReference>
<dbReference type="InterPro" id="IPR010982">
    <property type="entry name" value="Lambda_DNA-bd_dom_sf"/>
</dbReference>
<dbReference type="Gene3D" id="3.40.50.2300">
    <property type="match status" value="2"/>
</dbReference>
<evidence type="ECO:0000313" key="6">
    <source>
        <dbReference type="Proteomes" id="UP000787322"/>
    </source>
</evidence>
<dbReference type="InterPro" id="IPR046335">
    <property type="entry name" value="LacI/GalR-like_sensor"/>
</dbReference>